<dbReference type="InterPro" id="IPR002347">
    <property type="entry name" value="SDR_fam"/>
</dbReference>
<protein>
    <submittedName>
        <fullName evidence="2">SDR family oxidoreductase</fullName>
    </submittedName>
</protein>
<dbReference type="RefSeq" id="WP_135760960.1">
    <property type="nucleotide sequence ID" value="NZ_RQHW01000047.1"/>
</dbReference>
<proteinExistence type="inferred from homology"/>
<keyword evidence="3" id="KW-1185">Reference proteome</keyword>
<accession>A0A4R9LX78</accession>
<reference evidence="2" key="1">
    <citation type="journal article" date="2019" name="PLoS Negl. Trop. Dis.">
        <title>Revisiting the worldwide diversity of Leptospira species in the environment.</title>
        <authorList>
            <person name="Vincent A.T."/>
            <person name="Schiettekatte O."/>
            <person name="Bourhy P."/>
            <person name="Veyrier F.J."/>
            <person name="Picardeau M."/>
        </authorList>
    </citation>
    <scope>NUCLEOTIDE SEQUENCE [LARGE SCALE GENOMIC DNA]</scope>
    <source>
        <strain evidence="2">201300427</strain>
    </source>
</reference>
<organism evidence="2 3">
    <name type="scientific">Leptospira idonii</name>
    <dbReference type="NCBI Taxonomy" id="1193500"/>
    <lineage>
        <taxon>Bacteria</taxon>
        <taxon>Pseudomonadati</taxon>
        <taxon>Spirochaetota</taxon>
        <taxon>Spirochaetia</taxon>
        <taxon>Leptospirales</taxon>
        <taxon>Leptospiraceae</taxon>
        <taxon>Leptospira</taxon>
    </lineage>
</organism>
<gene>
    <name evidence="2" type="ORF">EHS15_12750</name>
</gene>
<comment type="caution">
    <text evidence="2">The sequence shown here is derived from an EMBL/GenBank/DDBJ whole genome shotgun (WGS) entry which is preliminary data.</text>
</comment>
<dbReference type="SUPFAM" id="SSF51735">
    <property type="entry name" value="NAD(P)-binding Rossmann-fold domains"/>
    <property type="match status" value="1"/>
</dbReference>
<dbReference type="PRINTS" id="PR00080">
    <property type="entry name" value="SDRFAMILY"/>
</dbReference>
<dbReference type="AlphaFoldDB" id="A0A4R9LX78"/>
<comment type="similarity">
    <text evidence="1">Belongs to the short-chain dehydrogenases/reductases (SDR) family.</text>
</comment>
<dbReference type="InterPro" id="IPR036291">
    <property type="entry name" value="NAD(P)-bd_dom_sf"/>
</dbReference>
<evidence type="ECO:0000256" key="1">
    <source>
        <dbReference type="ARBA" id="ARBA00006484"/>
    </source>
</evidence>
<dbReference type="Gene3D" id="3.40.50.720">
    <property type="entry name" value="NAD(P)-binding Rossmann-like Domain"/>
    <property type="match status" value="1"/>
</dbReference>
<evidence type="ECO:0000313" key="3">
    <source>
        <dbReference type="Proteomes" id="UP000298058"/>
    </source>
</evidence>
<dbReference type="PANTHER" id="PTHR42879">
    <property type="entry name" value="3-OXOACYL-(ACYL-CARRIER-PROTEIN) REDUCTASE"/>
    <property type="match status" value="1"/>
</dbReference>
<dbReference type="CDD" id="cd05233">
    <property type="entry name" value="SDR_c"/>
    <property type="match status" value="1"/>
</dbReference>
<dbReference type="InterPro" id="IPR050259">
    <property type="entry name" value="SDR"/>
</dbReference>
<dbReference type="OrthoDB" id="9803333at2"/>
<sequence>MNIRFDQQTILVTGATRGIGRQLAVDFESLGGSVIVTGTGKDSPGFVKNGNFEYYNVDFCNNKQKQGFTEFLESKNKIDVCINNAGINRLNYLEDVEEIDFSEMMRVNLEIPFLITKLVAKKMKTAGYGRIINISSIFGKLSKEKRSVYSVTKFGIKGLTVSSAIELAKFGVLVNTLSPGFVMTDLTKKNLSPEERQNLSDLVPAKRMAEPKEISNVALFLASGFNTYIAGQNIIVDGGYTVV</sequence>
<dbReference type="PANTHER" id="PTHR42879:SF2">
    <property type="entry name" value="3-OXOACYL-[ACYL-CARRIER-PROTEIN] REDUCTASE FABG"/>
    <property type="match status" value="1"/>
</dbReference>
<dbReference type="EMBL" id="RQHW01000047">
    <property type="protein sequence ID" value="TGN18272.1"/>
    <property type="molecule type" value="Genomic_DNA"/>
</dbReference>
<name>A0A4R9LX78_9LEPT</name>
<dbReference type="Proteomes" id="UP000298058">
    <property type="component" value="Unassembled WGS sequence"/>
</dbReference>
<dbReference type="PRINTS" id="PR00081">
    <property type="entry name" value="GDHRDH"/>
</dbReference>
<dbReference type="Pfam" id="PF13561">
    <property type="entry name" value="adh_short_C2"/>
    <property type="match status" value="1"/>
</dbReference>
<evidence type="ECO:0000313" key="2">
    <source>
        <dbReference type="EMBL" id="TGN18272.1"/>
    </source>
</evidence>
<dbReference type="FunFam" id="3.40.50.720:FF:000084">
    <property type="entry name" value="Short-chain dehydrogenase reductase"/>
    <property type="match status" value="1"/>
</dbReference>